<organism evidence="11 12">
    <name type="scientific">Stieleria varia</name>
    <dbReference type="NCBI Taxonomy" id="2528005"/>
    <lineage>
        <taxon>Bacteria</taxon>
        <taxon>Pseudomonadati</taxon>
        <taxon>Planctomycetota</taxon>
        <taxon>Planctomycetia</taxon>
        <taxon>Pirellulales</taxon>
        <taxon>Pirellulaceae</taxon>
        <taxon>Stieleria</taxon>
    </lineage>
</organism>
<dbReference type="InterPro" id="IPR010827">
    <property type="entry name" value="BamA/TamA_POTRA"/>
</dbReference>
<feature type="signal peptide" evidence="9">
    <location>
        <begin position="1"/>
        <end position="20"/>
    </location>
</feature>
<dbReference type="PANTHER" id="PTHR37820:SF1">
    <property type="entry name" value="CELL DIVISION PROTEIN FTSQ"/>
    <property type="match status" value="1"/>
</dbReference>
<keyword evidence="3" id="KW-0132">Cell division</keyword>
<keyword evidence="7" id="KW-0131">Cell cycle</keyword>
<evidence type="ECO:0000256" key="2">
    <source>
        <dbReference type="ARBA" id="ARBA00022475"/>
    </source>
</evidence>
<dbReference type="InterPro" id="IPR050487">
    <property type="entry name" value="FtsQ_DivIB"/>
</dbReference>
<keyword evidence="12" id="KW-1185">Reference proteome</keyword>
<dbReference type="PROSITE" id="PS51779">
    <property type="entry name" value="POTRA"/>
    <property type="match status" value="1"/>
</dbReference>
<evidence type="ECO:0000259" key="10">
    <source>
        <dbReference type="PROSITE" id="PS51779"/>
    </source>
</evidence>
<keyword evidence="2" id="KW-1003">Cell membrane</keyword>
<comment type="caution">
    <text evidence="11">The sequence shown here is derived from an EMBL/GenBank/DDBJ whole genome shotgun (WGS) entry which is preliminary data.</text>
</comment>
<protein>
    <submittedName>
        <fullName evidence="11">Outer membrane protein assembly factor BamA</fullName>
    </submittedName>
</protein>
<feature type="chain" id="PRO_5022961286" evidence="9">
    <location>
        <begin position="21"/>
        <end position="515"/>
    </location>
</feature>
<dbReference type="Pfam" id="PF07244">
    <property type="entry name" value="POTRA"/>
    <property type="match status" value="4"/>
</dbReference>
<evidence type="ECO:0000313" key="11">
    <source>
        <dbReference type="EMBL" id="TWU05665.1"/>
    </source>
</evidence>
<name>A0A5C6B053_9BACT</name>
<proteinExistence type="predicted"/>
<dbReference type="GO" id="GO:0051301">
    <property type="term" value="P:cell division"/>
    <property type="evidence" value="ECO:0007669"/>
    <property type="project" value="UniProtKB-KW"/>
</dbReference>
<keyword evidence="6 8" id="KW-0472">Membrane</keyword>
<dbReference type="GO" id="GO:0005886">
    <property type="term" value="C:plasma membrane"/>
    <property type="evidence" value="ECO:0007669"/>
    <property type="project" value="TreeGrafter"/>
</dbReference>
<evidence type="ECO:0000256" key="7">
    <source>
        <dbReference type="ARBA" id="ARBA00023306"/>
    </source>
</evidence>
<feature type="domain" description="POTRA" evidence="10">
    <location>
        <begin position="361"/>
        <end position="439"/>
    </location>
</feature>
<keyword evidence="9" id="KW-0732">Signal</keyword>
<evidence type="ECO:0000256" key="9">
    <source>
        <dbReference type="SAM" id="SignalP"/>
    </source>
</evidence>
<sequence length="515" mass="57208" precursor="true">MCAHATTAHATSAHATSALATSALATSALATSELATSELATSELARPRQRHAAFLTILAALALGCIFAALSPRASAQFGGGGFGGAGGGGGVPGPAERPKFRDHIHTLDSLPIAREKGEKLVATVRVSGNRKLTTAAISQQLQTRKGRFYDYETVLGDVRRLQDMGSFDHVTFKETETDEGMAITFFVHERPLITSIQFHGRRGLNDRELSGRTGLSVNDPLSEFAIESARRRLIDFYKEKGFNQIAITSVIGFKDDPGAVVFRINEGPLERIHDIQIVGNQLLSEARLKKIIKSRGPFMYVGRWSFNIADMNKIDADVDILASTYHNLGYLTATVGRQIFYDETGKWLTVKFVINEGKRFKINSVQITGTQFVKEESLFKRLTLKSGDMFDGTTLRKDVGELVYGYGELGFIYAEVNPRTIMRDDDQSVDLVYEITEGDRWKIGKIRVNIEGEPHLMRETVMLNMLDMREGDWINRKFLETARRRVVGSNLLETNPQVADPPDIIVEPAESRYR</sequence>
<comment type="subcellular location">
    <subcellularLocation>
        <location evidence="1">Membrane</location>
    </subcellularLocation>
</comment>
<accession>A0A5C6B053</accession>
<evidence type="ECO:0000313" key="12">
    <source>
        <dbReference type="Proteomes" id="UP000320176"/>
    </source>
</evidence>
<evidence type="ECO:0000256" key="6">
    <source>
        <dbReference type="ARBA" id="ARBA00023136"/>
    </source>
</evidence>
<evidence type="ECO:0000256" key="1">
    <source>
        <dbReference type="ARBA" id="ARBA00004370"/>
    </source>
</evidence>
<evidence type="ECO:0000256" key="8">
    <source>
        <dbReference type="SAM" id="Phobius"/>
    </source>
</evidence>
<keyword evidence="5 8" id="KW-1133">Transmembrane helix</keyword>
<dbReference type="InterPro" id="IPR034746">
    <property type="entry name" value="POTRA"/>
</dbReference>
<evidence type="ECO:0000256" key="4">
    <source>
        <dbReference type="ARBA" id="ARBA00022692"/>
    </source>
</evidence>
<keyword evidence="4 8" id="KW-0812">Transmembrane</keyword>
<dbReference type="GO" id="GO:0019867">
    <property type="term" value="C:outer membrane"/>
    <property type="evidence" value="ECO:0007669"/>
    <property type="project" value="InterPro"/>
</dbReference>
<evidence type="ECO:0000256" key="3">
    <source>
        <dbReference type="ARBA" id="ARBA00022618"/>
    </source>
</evidence>
<dbReference type="EMBL" id="SJPN01000002">
    <property type="protein sequence ID" value="TWU05665.1"/>
    <property type="molecule type" value="Genomic_DNA"/>
</dbReference>
<dbReference type="AlphaFoldDB" id="A0A5C6B053"/>
<feature type="transmembrane region" description="Helical" evidence="8">
    <location>
        <begin position="52"/>
        <end position="70"/>
    </location>
</feature>
<reference evidence="11 12" key="1">
    <citation type="submission" date="2019-02" db="EMBL/GenBank/DDBJ databases">
        <title>Deep-cultivation of Planctomycetes and their phenomic and genomic characterization uncovers novel biology.</title>
        <authorList>
            <person name="Wiegand S."/>
            <person name="Jogler M."/>
            <person name="Boedeker C."/>
            <person name="Pinto D."/>
            <person name="Vollmers J."/>
            <person name="Rivas-Marin E."/>
            <person name="Kohn T."/>
            <person name="Peeters S.H."/>
            <person name="Heuer A."/>
            <person name="Rast P."/>
            <person name="Oberbeckmann S."/>
            <person name="Bunk B."/>
            <person name="Jeske O."/>
            <person name="Meyerdierks A."/>
            <person name="Storesund J.E."/>
            <person name="Kallscheuer N."/>
            <person name="Luecker S."/>
            <person name="Lage O.M."/>
            <person name="Pohl T."/>
            <person name="Merkel B.J."/>
            <person name="Hornburger P."/>
            <person name="Mueller R.-W."/>
            <person name="Bruemmer F."/>
            <person name="Labrenz M."/>
            <person name="Spormann A.M."/>
            <person name="Op Den Camp H."/>
            <person name="Overmann J."/>
            <person name="Amann R."/>
            <person name="Jetten M.S.M."/>
            <person name="Mascher T."/>
            <person name="Medema M.H."/>
            <person name="Devos D.P."/>
            <person name="Kaster A.-K."/>
            <person name="Ovreas L."/>
            <person name="Rohde M."/>
            <person name="Galperin M.Y."/>
            <person name="Jogler C."/>
        </authorList>
    </citation>
    <scope>NUCLEOTIDE SEQUENCE [LARGE SCALE GENOMIC DNA]</scope>
    <source>
        <strain evidence="11 12">Pla52n</strain>
    </source>
</reference>
<dbReference type="Proteomes" id="UP000320176">
    <property type="component" value="Unassembled WGS sequence"/>
</dbReference>
<evidence type="ECO:0000256" key="5">
    <source>
        <dbReference type="ARBA" id="ARBA00022989"/>
    </source>
</evidence>
<dbReference type="Gene3D" id="3.10.20.310">
    <property type="entry name" value="membrane protein fhac"/>
    <property type="match status" value="4"/>
</dbReference>
<dbReference type="PANTHER" id="PTHR37820">
    <property type="entry name" value="CELL DIVISION PROTEIN DIVIB"/>
    <property type="match status" value="1"/>
</dbReference>
<gene>
    <name evidence="11" type="primary">bamA_1</name>
    <name evidence="11" type="ORF">Pla52n_13800</name>
</gene>